<dbReference type="InterPro" id="IPR037459">
    <property type="entry name" value="RhgT-like"/>
</dbReference>
<evidence type="ECO:0000256" key="1">
    <source>
        <dbReference type="ARBA" id="ARBA00008668"/>
    </source>
</evidence>
<evidence type="ECO:0000313" key="4">
    <source>
        <dbReference type="EMBL" id="HBJ09116.1"/>
    </source>
</evidence>
<gene>
    <name evidence="4" type="ORF">DDY73_08930</name>
</gene>
<evidence type="ECO:0000256" key="2">
    <source>
        <dbReference type="ARBA" id="ARBA00022801"/>
    </source>
</evidence>
<dbReference type="InterPro" id="IPR013830">
    <property type="entry name" value="SGNH_hydro"/>
</dbReference>
<protein>
    <recommendedName>
        <fullName evidence="3">SGNH hydrolase-type esterase domain-containing protein</fullName>
    </recommendedName>
</protein>
<organism evidence="4 5">
    <name type="scientific">Coprobacter fastidiosus</name>
    <dbReference type="NCBI Taxonomy" id="1099853"/>
    <lineage>
        <taxon>Bacteria</taxon>
        <taxon>Pseudomonadati</taxon>
        <taxon>Bacteroidota</taxon>
        <taxon>Bacteroidia</taxon>
        <taxon>Bacteroidales</taxon>
        <taxon>Barnesiellaceae</taxon>
        <taxon>Coprobacter</taxon>
    </lineage>
</organism>
<feature type="domain" description="SGNH hydrolase-type esterase" evidence="3">
    <location>
        <begin position="26"/>
        <end position="181"/>
    </location>
</feature>
<dbReference type="InterPro" id="IPR036514">
    <property type="entry name" value="SGNH_hydro_sf"/>
</dbReference>
<reference evidence="4 5" key="1">
    <citation type="journal article" date="2018" name="Nat. Biotechnol.">
        <title>A standardized bacterial taxonomy based on genome phylogeny substantially revises the tree of life.</title>
        <authorList>
            <person name="Parks D.H."/>
            <person name="Chuvochina M."/>
            <person name="Waite D.W."/>
            <person name="Rinke C."/>
            <person name="Skarshewski A."/>
            <person name="Chaumeil P.A."/>
            <person name="Hugenholtz P."/>
        </authorList>
    </citation>
    <scope>NUCLEOTIDE SEQUENCE [LARGE SCALE GENOMIC DNA]</scope>
    <source>
        <strain evidence="4">UBA11482</strain>
    </source>
</reference>
<comment type="similarity">
    <text evidence="1">Belongs to the 'GDSL' lipolytic enzyme family.</text>
</comment>
<dbReference type="PANTHER" id="PTHR43695">
    <property type="entry name" value="PUTATIVE (AFU_ORTHOLOGUE AFUA_2G17250)-RELATED"/>
    <property type="match status" value="1"/>
</dbReference>
<evidence type="ECO:0000259" key="3">
    <source>
        <dbReference type="Pfam" id="PF13472"/>
    </source>
</evidence>
<dbReference type="Pfam" id="PF13472">
    <property type="entry name" value="Lipase_GDSL_2"/>
    <property type="match status" value="1"/>
</dbReference>
<dbReference type="GO" id="GO:0016788">
    <property type="term" value="F:hydrolase activity, acting on ester bonds"/>
    <property type="evidence" value="ECO:0007669"/>
    <property type="project" value="UniProtKB-ARBA"/>
</dbReference>
<dbReference type="AlphaFoldDB" id="A0A354M3M7"/>
<proteinExistence type="inferred from homology"/>
<dbReference type="Proteomes" id="UP000262954">
    <property type="component" value="Unassembled WGS sequence"/>
</dbReference>
<dbReference type="EMBL" id="DNWC01000118">
    <property type="protein sequence ID" value="HBJ09116.1"/>
    <property type="molecule type" value="Genomic_DNA"/>
</dbReference>
<name>A0A354M3M7_9BACT</name>
<dbReference type="SUPFAM" id="SSF52266">
    <property type="entry name" value="SGNH hydrolase"/>
    <property type="match status" value="1"/>
</dbReference>
<sequence>MRFFWSIILFLFFTFSLHAKIKIITIGDSTMAEYDPSTTEKVGWGQTLSMFVLSDAATVIDDARSGRSSKSFISEGLWDASKAKISPGDYVLIQFGHNDEKTNVEGTGSTIPEFKSNLKMFVSETKAAGGVPVLFTPIVRCNFSGNKISETGRHITADGDYAAAVREVAAETETSVVDHTELTRVLVEEYGETKALSELYASGDRTHTKMNGAIVFARLAAEELLRQNILSDCLSVAPSLMVSPSSECDFGMVYVGSSSEYLFSVSGSSLDPANGSVTVTVTEGYEVSLIKEGDYASFLRLPYENGELAYTSFYVRFVPGIAGDITGVLTLTTGEMKKEILLSGTGLDASTGVRSEVVWKLDGDENPVVSGSIVALPESWSNMFVSDYNRVGGISEKSQRNLISGGSWPKEEDEVSDRYIQFGISIPEGKTFTVDNIGFVVAGSGGNGMCYRARYFKASDISAVMTLSEQKNMSNGVLNEVSVNPMLELSAGEILYIRIYPWYSSVANGKTICLKDVKISGLSKDMSPSNILAEQFSPEIKIDKTAFRDSLTLTYILKNRTRTKISLISASGQLVRSWDRGVQSAGMYDWCIDGSMLNKGTYFISLLTEQGRKTMKALKK</sequence>
<evidence type="ECO:0000313" key="5">
    <source>
        <dbReference type="Proteomes" id="UP000262954"/>
    </source>
</evidence>
<dbReference type="CDD" id="cd01821">
    <property type="entry name" value="Rhamnogalacturan_acetylesterase_like"/>
    <property type="match status" value="1"/>
</dbReference>
<dbReference type="PANTHER" id="PTHR43695:SF1">
    <property type="entry name" value="RHAMNOGALACTURONAN ACETYLESTERASE"/>
    <property type="match status" value="1"/>
</dbReference>
<accession>A0A354M3M7</accession>
<comment type="caution">
    <text evidence="4">The sequence shown here is derived from an EMBL/GenBank/DDBJ whole genome shotgun (WGS) entry which is preliminary data.</text>
</comment>
<keyword evidence="2" id="KW-0378">Hydrolase</keyword>
<dbReference type="Gene3D" id="3.40.50.1110">
    <property type="entry name" value="SGNH hydrolase"/>
    <property type="match status" value="1"/>
</dbReference>